<sequence>MGCHITKNKNKENDLPEPPEPPPPDPRLPLTARQRFNIIKSWKGISRAIEPTGVYMFVKLFENHSELITLFTKFRQLRTRDEQAESLELAEHATMVMNSIDEGIKAMDNVDFFFGLLHQIGASHRKIPGFKKEYFWKIEHPFLEAVRLTLGDRYTDNMDNIYRITIKFLIETVVRGYELAESKEPNDNEKKAINSEEGNSSSKTDKGS</sequence>
<dbReference type="GO" id="GO:0046872">
    <property type="term" value="F:metal ion binding"/>
    <property type="evidence" value="ECO:0007669"/>
    <property type="project" value="UniProtKB-KW"/>
</dbReference>
<dbReference type="GO" id="GO:0019825">
    <property type="term" value="F:oxygen binding"/>
    <property type="evidence" value="ECO:0007669"/>
    <property type="project" value="InterPro"/>
</dbReference>
<comment type="caution">
    <text evidence="7">The sequence shown here is derived from an EMBL/GenBank/DDBJ whole genome shotgun (WGS) entry which is preliminary data.</text>
</comment>
<dbReference type="PANTHER" id="PTHR46458">
    <property type="entry name" value="BLR2807 PROTEIN"/>
    <property type="match status" value="1"/>
</dbReference>
<keyword evidence="4" id="KW-0561">Oxygen transport</keyword>
<dbReference type="Gene3D" id="1.10.490.10">
    <property type="entry name" value="Globins"/>
    <property type="match status" value="1"/>
</dbReference>
<accession>A0AAW0TIN0</accession>
<evidence type="ECO:0000313" key="8">
    <source>
        <dbReference type="Proteomes" id="UP001487740"/>
    </source>
</evidence>
<keyword evidence="8" id="KW-1185">Reference proteome</keyword>
<dbReference type="GO" id="GO:0020037">
    <property type="term" value="F:heme binding"/>
    <property type="evidence" value="ECO:0007669"/>
    <property type="project" value="InterPro"/>
</dbReference>
<keyword evidence="2" id="KW-0479">Metal-binding</keyword>
<gene>
    <name evidence="7" type="ORF">O3P69_018068</name>
</gene>
<dbReference type="InterPro" id="IPR009050">
    <property type="entry name" value="Globin-like_sf"/>
</dbReference>
<comment type="similarity">
    <text evidence="4">Belongs to the globin family.</text>
</comment>
<dbReference type="CDD" id="cd14766">
    <property type="entry name" value="CeGLB25-like"/>
    <property type="match status" value="1"/>
</dbReference>
<dbReference type="PANTHER" id="PTHR46458:SF5">
    <property type="entry name" value="GLOBIN FAMILY PROFILE DOMAIN-CONTAINING PROTEIN"/>
    <property type="match status" value="1"/>
</dbReference>
<keyword evidence="1 4" id="KW-0349">Heme</keyword>
<dbReference type="GO" id="GO:0005344">
    <property type="term" value="F:oxygen carrier activity"/>
    <property type="evidence" value="ECO:0007669"/>
    <property type="project" value="UniProtKB-KW"/>
</dbReference>
<dbReference type="Proteomes" id="UP001487740">
    <property type="component" value="Unassembled WGS sequence"/>
</dbReference>
<dbReference type="PROSITE" id="PS01033">
    <property type="entry name" value="GLOBIN"/>
    <property type="match status" value="1"/>
</dbReference>
<evidence type="ECO:0000256" key="3">
    <source>
        <dbReference type="ARBA" id="ARBA00023004"/>
    </source>
</evidence>
<dbReference type="Pfam" id="PF00042">
    <property type="entry name" value="Globin"/>
    <property type="match status" value="1"/>
</dbReference>
<name>A0AAW0TIN0_SCYPA</name>
<dbReference type="InterPro" id="IPR050532">
    <property type="entry name" value="Globin-like_OT"/>
</dbReference>
<organism evidence="7 8">
    <name type="scientific">Scylla paramamosain</name>
    <name type="common">Mud crab</name>
    <dbReference type="NCBI Taxonomy" id="85552"/>
    <lineage>
        <taxon>Eukaryota</taxon>
        <taxon>Metazoa</taxon>
        <taxon>Ecdysozoa</taxon>
        <taxon>Arthropoda</taxon>
        <taxon>Crustacea</taxon>
        <taxon>Multicrustacea</taxon>
        <taxon>Malacostraca</taxon>
        <taxon>Eumalacostraca</taxon>
        <taxon>Eucarida</taxon>
        <taxon>Decapoda</taxon>
        <taxon>Pleocyemata</taxon>
        <taxon>Brachyura</taxon>
        <taxon>Eubrachyura</taxon>
        <taxon>Portunoidea</taxon>
        <taxon>Portunidae</taxon>
        <taxon>Portuninae</taxon>
        <taxon>Scylla</taxon>
    </lineage>
</organism>
<dbReference type="InterPro" id="IPR000971">
    <property type="entry name" value="Globin"/>
</dbReference>
<evidence type="ECO:0000313" key="7">
    <source>
        <dbReference type="EMBL" id="KAK8387146.1"/>
    </source>
</evidence>
<keyword evidence="3" id="KW-0408">Iron</keyword>
<feature type="compositionally biased region" description="Basic and acidic residues" evidence="5">
    <location>
        <begin position="180"/>
        <end position="194"/>
    </location>
</feature>
<feature type="region of interest" description="Disordered" evidence="5">
    <location>
        <begin position="180"/>
        <end position="208"/>
    </location>
</feature>
<evidence type="ECO:0000256" key="1">
    <source>
        <dbReference type="ARBA" id="ARBA00022617"/>
    </source>
</evidence>
<evidence type="ECO:0000259" key="6">
    <source>
        <dbReference type="PROSITE" id="PS01033"/>
    </source>
</evidence>
<keyword evidence="4" id="KW-0813">Transport</keyword>
<evidence type="ECO:0000256" key="4">
    <source>
        <dbReference type="RuleBase" id="RU000356"/>
    </source>
</evidence>
<proteinExistence type="inferred from homology"/>
<protein>
    <recommendedName>
        <fullName evidence="6">Globin domain-containing protein</fullName>
    </recommendedName>
</protein>
<dbReference type="InterPro" id="IPR012292">
    <property type="entry name" value="Globin/Proto"/>
</dbReference>
<dbReference type="SUPFAM" id="SSF46458">
    <property type="entry name" value="Globin-like"/>
    <property type="match status" value="1"/>
</dbReference>
<reference evidence="7 8" key="1">
    <citation type="submission" date="2023-03" db="EMBL/GenBank/DDBJ databases">
        <title>High-quality genome of Scylla paramamosain provides insights in environmental adaptation.</title>
        <authorList>
            <person name="Zhang L."/>
        </authorList>
    </citation>
    <scope>NUCLEOTIDE SEQUENCE [LARGE SCALE GENOMIC DNA]</scope>
    <source>
        <strain evidence="7">LZ_2023a</strain>
        <tissue evidence="7">Muscle</tissue>
    </source>
</reference>
<feature type="compositionally biased region" description="Pro residues" evidence="5">
    <location>
        <begin position="16"/>
        <end position="27"/>
    </location>
</feature>
<evidence type="ECO:0000256" key="2">
    <source>
        <dbReference type="ARBA" id="ARBA00022723"/>
    </source>
</evidence>
<dbReference type="EMBL" id="JARAKH010000030">
    <property type="protein sequence ID" value="KAK8387146.1"/>
    <property type="molecule type" value="Genomic_DNA"/>
</dbReference>
<feature type="domain" description="Globin" evidence="6">
    <location>
        <begin position="29"/>
        <end position="178"/>
    </location>
</feature>
<evidence type="ECO:0000256" key="5">
    <source>
        <dbReference type="SAM" id="MobiDB-lite"/>
    </source>
</evidence>
<feature type="region of interest" description="Disordered" evidence="5">
    <location>
        <begin position="1"/>
        <end position="29"/>
    </location>
</feature>
<dbReference type="AlphaFoldDB" id="A0AAW0TIN0"/>